<keyword evidence="4 7" id="KW-0255">Endonuclease</keyword>
<evidence type="ECO:0000256" key="1">
    <source>
        <dbReference type="ARBA" id="ARBA00002663"/>
    </source>
</evidence>
<evidence type="ECO:0000256" key="6">
    <source>
        <dbReference type="ARBA" id="ARBA00022884"/>
    </source>
</evidence>
<comment type="subunit">
    <text evidence="7">Consists of a catalytic RNA component (M1 or rnpB) and a protein subunit.</text>
</comment>
<keyword evidence="10" id="KW-1185">Reference proteome</keyword>
<dbReference type="SUPFAM" id="SSF54211">
    <property type="entry name" value="Ribosomal protein S5 domain 2-like"/>
    <property type="match status" value="1"/>
</dbReference>
<keyword evidence="6 7" id="KW-0694">RNA-binding</keyword>
<evidence type="ECO:0000256" key="5">
    <source>
        <dbReference type="ARBA" id="ARBA00022801"/>
    </source>
</evidence>
<dbReference type="RefSeq" id="WP_282332586.1">
    <property type="nucleotide sequence ID" value="NZ_JASBRG010000001.1"/>
</dbReference>
<proteinExistence type="inferred from homology"/>
<dbReference type="InterPro" id="IPR020568">
    <property type="entry name" value="Ribosomal_Su5_D2-typ_SF"/>
</dbReference>
<gene>
    <name evidence="7 9" type="primary">rnpA</name>
    <name evidence="9" type="ORF">QJ048_01650</name>
</gene>
<evidence type="ECO:0000313" key="9">
    <source>
        <dbReference type="EMBL" id="MDI3318453.1"/>
    </source>
</evidence>
<keyword evidence="3 7" id="KW-0540">Nuclease</keyword>
<dbReference type="EC" id="3.1.26.5" evidence="7 8"/>
<comment type="similarity">
    <text evidence="7">Belongs to the RnpA family.</text>
</comment>
<evidence type="ECO:0000313" key="10">
    <source>
        <dbReference type="Proteomes" id="UP001226434"/>
    </source>
</evidence>
<reference evidence="9 10" key="1">
    <citation type="submission" date="2023-05" db="EMBL/GenBank/DDBJ databases">
        <title>Genome sequence of Pinibacter sp. MAH-24.</title>
        <authorList>
            <person name="Huq M.A."/>
        </authorList>
    </citation>
    <scope>NUCLEOTIDE SEQUENCE [LARGE SCALE GENOMIC DNA]</scope>
    <source>
        <strain evidence="9 10">MAH-24</strain>
    </source>
</reference>
<dbReference type="EMBL" id="JASBRG010000001">
    <property type="protein sequence ID" value="MDI3318453.1"/>
    <property type="molecule type" value="Genomic_DNA"/>
</dbReference>
<dbReference type="Pfam" id="PF00825">
    <property type="entry name" value="Ribonuclease_P"/>
    <property type="match status" value="1"/>
</dbReference>
<comment type="function">
    <text evidence="1 7">RNaseP catalyzes the removal of the 5'-leader sequence from pre-tRNA to produce the mature 5'-terminus. It can also cleave other RNA substrates such as 4.5S RNA. The protein component plays an auxiliary but essential role in vivo by binding to the 5'-leader sequence and broadening the substrate specificity of the ribozyme.</text>
</comment>
<accession>A0ABT6R7A6</accession>
<dbReference type="PANTHER" id="PTHR33992:SF1">
    <property type="entry name" value="RIBONUCLEASE P PROTEIN COMPONENT"/>
    <property type="match status" value="1"/>
</dbReference>
<dbReference type="PANTHER" id="PTHR33992">
    <property type="entry name" value="RIBONUCLEASE P PROTEIN COMPONENT"/>
    <property type="match status" value="1"/>
</dbReference>
<dbReference type="Gene3D" id="3.30.230.10">
    <property type="match status" value="1"/>
</dbReference>
<dbReference type="NCBIfam" id="TIGR00188">
    <property type="entry name" value="rnpA"/>
    <property type="match status" value="1"/>
</dbReference>
<comment type="caution">
    <text evidence="9">The sequence shown here is derived from an EMBL/GenBank/DDBJ whole genome shotgun (WGS) entry which is preliminary data.</text>
</comment>
<dbReference type="HAMAP" id="MF_00227">
    <property type="entry name" value="RNase_P"/>
    <property type="match status" value="1"/>
</dbReference>
<sequence>MNKVHTLGKTERLKSRKLIDSLFQKGKSMNVFPFRVYYLFTELSADTPVQAGVSASKKYFKRAVDRNRIKRLTREAYRLRKIPLKEILEAKNLQLAVFFIYTGKVIPTYTEVCEKMDIIITKLSEQIVQRS</sequence>
<evidence type="ECO:0000256" key="4">
    <source>
        <dbReference type="ARBA" id="ARBA00022759"/>
    </source>
</evidence>
<keyword evidence="5 7" id="KW-0378">Hydrolase</keyword>
<evidence type="ECO:0000256" key="3">
    <source>
        <dbReference type="ARBA" id="ARBA00022722"/>
    </source>
</evidence>
<dbReference type="Proteomes" id="UP001226434">
    <property type="component" value="Unassembled WGS sequence"/>
</dbReference>
<evidence type="ECO:0000256" key="7">
    <source>
        <dbReference type="HAMAP-Rule" id="MF_00227"/>
    </source>
</evidence>
<dbReference type="InterPro" id="IPR014721">
    <property type="entry name" value="Ribsml_uS5_D2-typ_fold_subgr"/>
</dbReference>
<dbReference type="GO" id="GO:0004526">
    <property type="term" value="F:ribonuclease P activity"/>
    <property type="evidence" value="ECO:0007669"/>
    <property type="project" value="UniProtKB-EC"/>
</dbReference>
<protein>
    <recommendedName>
        <fullName evidence="7 8">Ribonuclease P protein component</fullName>
        <shortName evidence="7">RNase P protein</shortName>
        <shortName evidence="7">RNaseP protein</shortName>
        <ecNumber evidence="7 8">3.1.26.5</ecNumber>
    </recommendedName>
    <alternativeName>
        <fullName evidence="7">Protein C5</fullName>
    </alternativeName>
</protein>
<dbReference type="InterPro" id="IPR000100">
    <property type="entry name" value="RNase_P"/>
</dbReference>
<dbReference type="PROSITE" id="PS00648">
    <property type="entry name" value="RIBONUCLEASE_P"/>
    <property type="match status" value="1"/>
</dbReference>
<organism evidence="9 10">
    <name type="scientific">Pinibacter soli</name>
    <dbReference type="NCBI Taxonomy" id="3044211"/>
    <lineage>
        <taxon>Bacteria</taxon>
        <taxon>Pseudomonadati</taxon>
        <taxon>Bacteroidota</taxon>
        <taxon>Chitinophagia</taxon>
        <taxon>Chitinophagales</taxon>
        <taxon>Chitinophagaceae</taxon>
        <taxon>Pinibacter</taxon>
    </lineage>
</organism>
<evidence type="ECO:0000256" key="8">
    <source>
        <dbReference type="NCBIfam" id="TIGR00188"/>
    </source>
</evidence>
<evidence type="ECO:0000256" key="2">
    <source>
        <dbReference type="ARBA" id="ARBA00022694"/>
    </source>
</evidence>
<name>A0ABT6R7A6_9BACT</name>
<keyword evidence="2 7" id="KW-0819">tRNA processing</keyword>
<dbReference type="InterPro" id="IPR020539">
    <property type="entry name" value="RNase_P_CS"/>
</dbReference>
<comment type="catalytic activity">
    <reaction evidence="7">
        <text>Endonucleolytic cleavage of RNA, removing 5'-extranucleotides from tRNA precursor.</text>
        <dbReference type="EC" id="3.1.26.5"/>
    </reaction>
</comment>